<proteinExistence type="predicted"/>
<dbReference type="RefSeq" id="WP_119497221.1">
    <property type="nucleotide sequence ID" value="NZ_NRJH01000045.1"/>
</dbReference>
<dbReference type="PANTHER" id="PTHR10046">
    <property type="entry name" value="ATP DEPENDENT LON PROTEASE FAMILY MEMBER"/>
    <property type="match status" value="1"/>
</dbReference>
<accession>A0A3A1Y1Q2</accession>
<evidence type="ECO:0000256" key="1">
    <source>
        <dbReference type="SAM" id="Coils"/>
    </source>
</evidence>
<name>A0A3A1Y1Q2_9GAMM</name>
<dbReference type="InterPro" id="IPR008269">
    <property type="entry name" value="Lon_proteolytic"/>
</dbReference>
<organism evidence="3 4">
    <name type="scientific">Psittacicella melopsittaci</name>
    <dbReference type="NCBI Taxonomy" id="2028576"/>
    <lineage>
        <taxon>Bacteria</taxon>
        <taxon>Pseudomonadati</taxon>
        <taxon>Pseudomonadota</taxon>
        <taxon>Gammaproteobacteria</taxon>
        <taxon>Pasteurellales</taxon>
        <taxon>Psittacicellaceae</taxon>
        <taxon>Psittacicella</taxon>
    </lineage>
</organism>
<protein>
    <recommendedName>
        <fullName evidence="2">Lon proteolytic domain-containing protein</fullName>
    </recommendedName>
</protein>
<evidence type="ECO:0000313" key="4">
    <source>
        <dbReference type="Proteomes" id="UP000266258"/>
    </source>
</evidence>
<dbReference type="GO" id="GO:0006508">
    <property type="term" value="P:proteolysis"/>
    <property type="evidence" value="ECO:0007669"/>
    <property type="project" value="InterPro"/>
</dbReference>
<comment type="caution">
    <text evidence="3">The sequence shown here is derived from an EMBL/GenBank/DDBJ whole genome shotgun (WGS) entry which is preliminary data.</text>
</comment>
<dbReference type="OrthoDB" id="9758568at2"/>
<dbReference type="SUPFAM" id="SSF54211">
    <property type="entry name" value="Ribosomal protein S5 domain 2-like"/>
    <property type="match status" value="1"/>
</dbReference>
<dbReference type="GO" id="GO:0004252">
    <property type="term" value="F:serine-type endopeptidase activity"/>
    <property type="evidence" value="ECO:0007669"/>
    <property type="project" value="InterPro"/>
</dbReference>
<dbReference type="PRINTS" id="PR00830">
    <property type="entry name" value="ENDOLAPTASE"/>
</dbReference>
<dbReference type="InterPro" id="IPR027065">
    <property type="entry name" value="Lon_Prtase"/>
</dbReference>
<dbReference type="Gene3D" id="3.30.230.10">
    <property type="match status" value="1"/>
</dbReference>
<dbReference type="AlphaFoldDB" id="A0A3A1Y1Q2"/>
<sequence length="846" mass="95879">MLKRLTPSELDIKFILDNYSRCLDASSLSLLSFLGNKSLTNSLSLLAGEFFTYKVNNKAKVLQDLDLEISLKEHESFNNEQQLIEILKYKRENEQAQLDQTYIRNYFLAKWLVFDNLEVKLGDFISGKAPILAVQQNSSLHHVQASFFKHMLNQASKTAFAHQAFSPEEVWQYKNNLARIEVNSLSTTKDKSKVTLNIARERIEANIFSSIELTDFSRGAIFGSYDAQDPDSKYTPGILAHPNSVIIVQAQKLFNDVELAHELISAIVNQEFNLTQAEQIDLMHKSRSISVETNTKLIILFNSAEQELINSILDDYDPYQILGAYSYHYSETSFLTQAGQINRQAYLQAFLAQTKSIVESSKENKFPDYLYKDKKKQELDEQSTYLHTDLDQETLDEIAYNLTFALPPEKETEQVSNTASYPNYSPTELIAQQVKNARLQKDKVAQKLEQATSIDSQSLVEEGKHPLEHLEKVRQDFLKQQAKLTDNSYQYLVLLCRLVSLQHLFALSGTLSLQYLNNLLYQLLRLNETLDKVYWSVDRLHYLMLRAGNSEQKLEQVLQSLDASQDTQYQMFLNYVLDGYQRIDTQGFKVGTANGLAYAEASEYSKDPQGLVFRLSCLAQSDAGSTFDVDAEIQLAGGLARRANIISTSYLKSLFEDSLEFAATIVTEQLYEPTDGDSATVCSFIALASALGKIPVNQAFAVTGSMDQFGQLQAIGGVNQKIEAFYDICKKRGFTREQGVIIPEINCKNLVLRDDVLADIAAGNFSIFSAQHISQVFELMTNTPFALADDKTTLNQENEKYQQAYFQVEQSNTSLISAIHQHINGEDKDQKSWLKNLFSFFLPKQN</sequence>
<gene>
    <name evidence="3" type="ORF">CJP74_05190</name>
</gene>
<evidence type="ECO:0000313" key="3">
    <source>
        <dbReference type="EMBL" id="RIY32163.1"/>
    </source>
</evidence>
<dbReference type="Pfam" id="PF05362">
    <property type="entry name" value="Lon_C"/>
    <property type="match status" value="1"/>
</dbReference>
<keyword evidence="1" id="KW-0175">Coiled coil</keyword>
<reference evidence="3 4" key="1">
    <citation type="submission" date="2017-08" db="EMBL/GenBank/DDBJ databases">
        <title>Reclassification of Bisgaard taxon 37 and 44.</title>
        <authorList>
            <person name="Christensen H."/>
        </authorList>
    </citation>
    <scope>NUCLEOTIDE SEQUENCE [LARGE SCALE GENOMIC DNA]</scope>
    <source>
        <strain evidence="3 4">B96_4</strain>
    </source>
</reference>
<dbReference type="GO" id="GO:0005524">
    <property type="term" value="F:ATP binding"/>
    <property type="evidence" value="ECO:0007669"/>
    <property type="project" value="InterPro"/>
</dbReference>
<evidence type="ECO:0000259" key="2">
    <source>
        <dbReference type="Pfam" id="PF05362"/>
    </source>
</evidence>
<dbReference type="EMBL" id="NRJH01000045">
    <property type="protein sequence ID" value="RIY32163.1"/>
    <property type="molecule type" value="Genomic_DNA"/>
</dbReference>
<dbReference type="GO" id="GO:0004176">
    <property type="term" value="F:ATP-dependent peptidase activity"/>
    <property type="evidence" value="ECO:0007669"/>
    <property type="project" value="InterPro"/>
</dbReference>
<dbReference type="InterPro" id="IPR020568">
    <property type="entry name" value="Ribosomal_Su5_D2-typ_SF"/>
</dbReference>
<dbReference type="Proteomes" id="UP000266258">
    <property type="component" value="Unassembled WGS sequence"/>
</dbReference>
<dbReference type="GO" id="GO:0030163">
    <property type="term" value="P:protein catabolic process"/>
    <property type="evidence" value="ECO:0007669"/>
    <property type="project" value="InterPro"/>
</dbReference>
<feature type="domain" description="Lon proteolytic" evidence="2">
    <location>
        <begin position="673"/>
        <end position="778"/>
    </location>
</feature>
<feature type="coiled-coil region" evidence="1">
    <location>
        <begin position="434"/>
        <end position="487"/>
    </location>
</feature>
<dbReference type="InterPro" id="IPR014721">
    <property type="entry name" value="Ribsml_uS5_D2-typ_fold_subgr"/>
</dbReference>
<keyword evidence="4" id="KW-1185">Reference proteome</keyword>